<evidence type="ECO:0000313" key="4">
    <source>
        <dbReference type="Proteomes" id="UP000050454"/>
    </source>
</evidence>
<dbReference type="EMBL" id="LGTQ01000005">
    <property type="protein sequence ID" value="KPM50146.1"/>
    <property type="molecule type" value="Genomic_DNA"/>
</dbReference>
<dbReference type="STRING" id="1605367.AFM12_03745"/>
<dbReference type="Pfam" id="PF06439">
    <property type="entry name" value="3keto-disac_hyd"/>
    <property type="match status" value="1"/>
</dbReference>
<evidence type="ECO:0000256" key="1">
    <source>
        <dbReference type="SAM" id="SignalP"/>
    </source>
</evidence>
<dbReference type="Gene3D" id="2.60.120.560">
    <property type="entry name" value="Exo-inulinase, domain 1"/>
    <property type="match status" value="1"/>
</dbReference>
<feature type="signal peptide" evidence="1">
    <location>
        <begin position="1"/>
        <end position="17"/>
    </location>
</feature>
<organism evidence="3 4">
    <name type="scientific">Jiulongibacter sediminis</name>
    <dbReference type="NCBI Taxonomy" id="1605367"/>
    <lineage>
        <taxon>Bacteria</taxon>
        <taxon>Pseudomonadati</taxon>
        <taxon>Bacteroidota</taxon>
        <taxon>Cytophagia</taxon>
        <taxon>Cytophagales</taxon>
        <taxon>Leadbetterellaceae</taxon>
        <taxon>Jiulongibacter</taxon>
    </lineage>
</organism>
<dbReference type="AlphaFoldDB" id="A0A0P7C8T8"/>
<name>A0A0P7C8T8_9BACT</name>
<evidence type="ECO:0000259" key="2">
    <source>
        <dbReference type="Pfam" id="PF06439"/>
    </source>
</evidence>
<accession>A0A0P7C8T8</accession>
<dbReference type="InterPro" id="IPR010496">
    <property type="entry name" value="AL/BT2_dom"/>
</dbReference>
<dbReference type="Proteomes" id="UP000050454">
    <property type="component" value="Unassembled WGS sequence"/>
</dbReference>
<comment type="caution">
    <text evidence="3">The sequence shown here is derived from an EMBL/GenBank/DDBJ whole genome shotgun (WGS) entry which is preliminary data.</text>
</comment>
<sequence>MTLAIAFALFCALPLAAQKTKKAFNGKNFKGWVVPQPNNDNWTIENGILHVKSSEDRKGKILWTEKEYTDFIIEAEYKNVSGIVDTGIFLRSETDQIQIGISGSLKKDVTGSPYIPGKGYPVFSTIDGILKENDWNHIKVKVVGDTYTVWLNGSEVMTYTSPDIPESGPIGLQLHPGNIMAVDYKNIRIAEL</sequence>
<evidence type="ECO:0000313" key="3">
    <source>
        <dbReference type="EMBL" id="KPM50146.1"/>
    </source>
</evidence>
<keyword evidence="4" id="KW-1185">Reference proteome</keyword>
<protein>
    <recommendedName>
        <fullName evidence="2">3-keto-alpha-glucoside-1,2-lyase/3-keto-2-hydroxy-glucal hydratase domain-containing protein</fullName>
    </recommendedName>
</protein>
<dbReference type="GO" id="GO:0016787">
    <property type="term" value="F:hydrolase activity"/>
    <property type="evidence" value="ECO:0007669"/>
    <property type="project" value="InterPro"/>
</dbReference>
<feature type="chain" id="PRO_5006136699" description="3-keto-alpha-glucoside-1,2-lyase/3-keto-2-hydroxy-glucal hydratase domain-containing protein" evidence="1">
    <location>
        <begin position="18"/>
        <end position="192"/>
    </location>
</feature>
<keyword evidence="1" id="KW-0732">Signal</keyword>
<gene>
    <name evidence="3" type="ORF">AFM12_03745</name>
</gene>
<feature type="domain" description="3-keto-alpha-glucoside-1,2-lyase/3-keto-2-hydroxy-glucal hydratase" evidence="2">
    <location>
        <begin position="21"/>
        <end position="189"/>
    </location>
</feature>
<reference evidence="3 4" key="1">
    <citation type="submission" date="2015-07" db="EMBL/GenBank/DDBJ databases">
        <title>The draft genome sequence of Leadbetterella sp. JN14-9.</title>
        <authorList>
            <person name="Liu Y."/>
            <person name="Du J."/>
            <person name="Shao Z."/>
        </authorList>
    </citation>
    <scope>NUCLEOTIDE SEQUENCE [LARGE SCALE GENOMIC DNA]</scope>
    <source>
        <strain evidence="3 4">JN14-9</strain>
    </source>
</reference>
<proteinExistence type="predicted"/>